<sequence length="915" mass="106641">MTDNDIGLKDIRVEDKEHGMDDNHNDGFAAPSQPYVDTNGLENKDTMFFRDGRRRIDFIITYEDLPNSEDDLQFKLLQKLKFEEELQNHGIELEVEPKTNSVNQTTNFIKLHVTWDGLVRGAELIKLQKRLKFEMRSDLEDFGADCAMCPCFLPNEVITGPDDDFFSAIFTKKDMNLFDIQNEESFFTNAERSLIAHEFLQRAKYPENDKDDTLKHGIAGLVNRGIYKSYFPLHELPPAKIKKNLQFFDGPDVDRRRLVETWARWGKMFHYQPLDVIRRYFGEKIGIYFAWLGFYTGMLVPAAFVGLAVFIYGILTFNSHQPVKDICDTNGVGDIVLCPKCDERCTFTRLHRSCIYSKITQIFDNYATVAFAVFMAIWATFFLEFWKRKECLLQYDWDVAGFEEDEKMRPEYEFKLKPKKKKNKNIRINPITAEAEPHMPVWSKTTRKCFSFSVILFMIALVLAAIFGVIVYRMIIVGVFYAVHHEKIQEFAGIITSITGAIINLIAITLLNMIYQKLAYKLTEMESPRTQTKFDDSFTFKMFFFQFVNYYGSIFYIAFFKGKFSGRPGDVSTYFLKKYRQDECDPAGCIVDLFIQLAIIMTGKQILNNFKEIAIPWLAKFCKSRTAKDETEENKYMRWEQDNDLPPAPDTIFDEYLEMVIQYGFITIFVAAFPLAPLMALLNNIVEIRLDAIKFVNIWKRPVATKAQDIGAWYSILKFLTFIAVLSNAFIIAWTSEFVPKLVYEFSDLVTSNKTLDGYVEHKLSFFNVSDYDSVNKNTGPNENNWKIDEEEGKANLTFCRFAGYYAYNSNETEYKNRYEHTKFYWRVLLARVSVVIIFEHLVFLITWIVGLLIPDVPARVQQLETYQKQLVRHLLYQQMDADKVNERSLSDGLRKRNSSRYSNNAYGGDDIYPY</sequence>
<dbReference type="EMBL" id="CAJFCJ010000032">
    <property type="protein sequence ID" value="CAD5126106.1"/>
    <property type="molecule type" value="Genomic_DNA"/>
</dbReference>
<evidence type="ECO:0000256" key="5">
    <source>
        <dbReference type="ARBA" id="ARBA00022989"/>
    </source>
</evidence>
<keyword evidence="3" id="KW-1003">Cell membrane</keyword>
<keyword evidence="5 8" id="KW-1133">Transmembrane helix</keyword>
<feature type="transmembrane region" description="Helical" evidence="8">
    <location>
        <begin position="449"/>
        <end position="482"/>
    </location>
</feature>
<feature type="domain" description="Anoctamin transmembrane" evidence="10">
    <location>
        <begin position="277"/>
        <end position="863"/>
    </location>
</feature>
<evidence type="ECO:0000256" key="2">
    <source>
        <dbReference type="ARBA" id="ARBA00009671"/>
    </source>
</evidence>
<dbReference type="InterPro" id="IPR032394">
    <property type="entry name" value="Anoct_dimer"/>
</dbReference>
<evidence type="ECO:0000256" key="4">
    <source>
        <dbReference type="ARBA" id="ARBA00022692"/>
    </source>
</evidence>
<evidence type="ECO:0000256" key="8">
    <source>
        <dbReference type="RuleBase" id="RU280814"/>
    </source>
</evidence>
<gene>
    <name evidence="12" type="ORF">DGYR_LOCUS13383</name>
</gene>
<protein>
    <recommendedName>
        <fullName evidence="8">Anoctamin</fullName>
    </recommendedName>
</protein>
<dbReference type="InterPro" id="IPR049452">
    <property type="entry name" value="Anoctamin_TM"/>
</dbReference>
<comment type="caution">
    <text evidence="12">The sequence shown here is derived from an EMBL/GenBank/DDBJ whole genome shotgun (WGS) entry which is preliminary data.</text>
</comment>
<organism evidence="12 13">
    <name type="scientific">Dimorphilus gyrociliatus</name>
    <dbReference type="NCBI Taxonomy" id="2664684"/>
    <lineage>
        <taxon>Eukaryota</taxon>
        <taxon>Metazoa</taxon>
        <taxon>Spiralia</taxon>
        <taxon>Lophotrochozoa</taxon>
        <taxon>Annelida</taxon>
        <taxon>Polychaeta</taxon>
        <taxon>Polychaeta incertae sedis</taxon>
        <taxon>Dinophilidae</taxon>
        <taxon>Dimorphilus</taxon>
    </lineage>
</organism>
<feature type="region of interest" description="Disordered" evidence="9">
    <location>
        <begin position="1"/>
        <end position="36"/>
    </location>
</feature>
<dbReference type="AlphaFoldDB" id="A0A7I8WDB4"/>
<dbReference type="PANTHER" id="PTHR12308">
    <property type="entry name" value="ANOCTAMIN"/>
    <property type="match status" value="1"/>
</dbReference>
<name>A0A7I8WDB4_9ANNE</name>
<comment type="similarity">
    <text evidence="2 8">Belongs to the anoctamin family.</text>
</comment>
<keyword evidence="13" id="KW-1185">Reference proteome</keyword>
<dbReference type="Pfam" id="PF16178">
    <property type="entry name" value="Anoct_dimer"/>
    <property type="match status" value="1"/>
</dbReference>
<evidence type="ECO:0000259" key="10">
    <source>
        <dbReference type="Pfam" id="PF04547"/>
    </source>
</evidence>
<feature type="compositionally biased region" description="Basic and acidic residues" evidence="9">
    <location>
        <begin position="1"/>
        <end position="25"/>
    </location>
</feature>
<dbReference type="InterPro" id="IPR007632">
    <property type="entry name" value="Anoctamin"/>
</dbReference>
<evidence type="ECO:0000313" key="13">
    <source>
        <dbReference type="Proteomes" id="UP000549394"/>
    </source>
</evidence>
<dbReference type="GO" id="GO:0005254">
    <property type="term" value="F:chloride channel activity"/>
    <property type="evidence" value="ECO:0007669"/>
    <property type="project" value="TreeGrafter"/>
</dbReference>
<evidence type="ECO:0000256" key="6">
    <source>
        <dbReference type="ARBA" id="ARBA00023136"/>
    </source>
</evidence>
<feature type="transmembrane region" description="Helical" evidence="8">
    <location>
        <begin position="494"/>
        <end position="515"/>
    </location>
</feature>
<feature type="transmembrane region" description="Helical" evidence="8">
    <location>
        <begin position="829"/>
        <end position="854"/>
    </location>
</feature>
<feature type="transmembrane region" description="Helical" evidence="8">
    <location>
        <begin position="366"/>
        <end position="386"/>
    </location>
</feature>
<reference evidence="12 13" key="1">
    <citation type="submission" date="2020-08" db="EMBL/GenBank/DDBJ databases">
        <authorList>
            <person name="Hejnol A."/>
        </authorList>
    </citation>
    <scope>NUCLEOTIDE SEQUENCE [LARGE SCALE GENOMIC DNA]</scope>
</reference>
<keyword evidence="6 8" id="KW-0472">Membrane</keyword>
<keyword evidence="4 8" id="KW-0812">Transmembrane</keyword>
<feature type="region of interest" description="Disordered" evidence="9">
    <location>
        <begin position="888"/>
        <end position="910"/>
    </location>
</feature>
<evidence type="ECO:0000256" key="7">
    <source>
        <dbReference type="ARBA" id="ARBA00023180"/>
    </source>
</evidence>
<dbReference type="Pfam" id="PF04547">
    <property type="entry name" value="Anoctamin"/>
    <property type="match status" value="1"/>
</dbReference>
<keyword evidence="7" id="KW-0325">Glycoprotein</keyword>
<evidence type="ECO:0000256" key="1">
    <source>
        <dbReference type="ARBA" id="ARBA00004651"/>
    </source>
</evidence>
<evidence type="ECO:0000313" key="12">
    <source>
        <dbReference type="EMBL" id="CAD5126106.1"/>
    </source>
</evidence>
<feature type="transmembrane region" description="Helical" evidence="8">
    <location>
        <begin position="710"/>
        <end position="734"/>
    </location>
</feature>
<feature type="transmembrane region" description="Helical" evidence="8">
    <location>
        <begin position="538"/>
        <end position="559"/>
    </location>
</feature>
<proteinExistence type="inferred from homology"/>
<dbReference type="Proteomes" id="UP000549394">
    <property type="component" value="Unassembled WGS sequence"/>
</dbReference>
<feature type="transmembrane region" description="Helical" evidence="8">
    <location>
        <begin position="288"/>
        <end position="315"/>
    </location>
</feature>
<feature type="domain" description="Anoctamin dimerisation" evidence="11">
    <location>
        <begin position="48"/>
        <end position="274"/>
    </location>
</feature>
<dbReference type="PANTHER" id="PTHR12308:SF84">
    <property type="entry name" value="ANOCTAMIN"/>
    <property type="match status" value="1"/>
</dbReference>
<evidence type="ECO:0000256" key="9">
    <source>
        <dbReference type="SAM" id="MobiDB-lite"/>
    </source>
</evidence>
<comment type="subcellular location">
    <subcellularLocation>
        <location evidence="1">Cell membrane</location>
        <topology evidence="1">Multi-pass membrane protein</topology>
    </subcellularLocation>
    <subcellularLocation>
        <location evidence="8">Membrane</location>
        <topology evidence="8">Multi-pass membrane protein</topology>
    </subcellularLocation>
</comment>
<dbReference type="GO" id="GO:0046983">
    <property type="term" value="F:protein dimerization activity"/>
    <property type="evidence" value="ECO:0007669"/>
    <property type="project" value="InterPro"/>
</dbReference>
<evidence type="ECO:0000256" key="3">
    <source>
        <dbReference type="ARBA" id="ARBA00022475"/>
    </source>
</evidence>
<accession>A0A7I8WDB4</accession>
<evidence type="ECO:0000259" key="11">
    <source>
        <dbReference type="Pfam" id="PF16178"/>
    </source>
</evidence>
<dbReference type="GO" id="GO:0005886">
    <property type="term" value="C:plasma membrane"/>
    <property type="evidence" value="ECO:0007669"/>
    <property type="project" value="UniProtKB-SubCell"/>
</dbReference>
<dbReference type="OrthoDB" id="296386at2759"/>
<feature type="transmembrane region" description="Helical" evidence="8">
    <location>
        <begin position="660"/>
        <end position="682"/>
    </location>
</feature>